<evidence type="ECO:0000313" key="3">
    <source>
        <dbReference type="Proteomes" id="UP000676336"/>
    </source>
</evidence>
<accession>A0A8S3BT72</accession>
<dbReference type="AlphaFoldDB" id="A0A8S3BT72"/>
<organism evidence="2 3">
    <name type="scientific">Rotaria magnacalcarata</name>
    <dbReference type="NCBI Taxonomy" id="392030"/>
    <lineage>
        <taxon>Eukaryota</taxon>
        <taxon>Metazoa</taxon>
        <taxon>Spiralia</taxon>
        <taxon>Gnathifera</taxon>
        <taxon>Rotifera</taxon>
        <taxon>Eurotatoria</taxon>
        <taxon>Bdelloidea</taxon>
        <taxon>Philodinida</taxon>
        <taxon>Philodinidae</taxon>
        <taxon>Rotaria</taxon>
    </lineage>
</organism>
<reference evidence="2" key="1">
    <citation type="submission" date="2021-02" db="EMBL/GenBank/DDBJ databases">
        <authorList>
            <person name="Nowell W R."/>
        </authorList>
    </citation>
    <scope>NUCLEOTIDE SEQUENCE</scope>
</reference>
<gene>
    <name evidence="2" type="ORF">SMN809_LOCUS49791</name>
</gene>
<sequence length="46" mass="5103">MVVNRKESSPNGSNEFDDQTLDANPNVQTLQSLAIARPLNHENSHL</sequence>
<comment type="caution">
    <text evidence="2">The sequence shown here is derived from an EMBL/GenBank/DDBJ whole genome shotgun (WGS) entry which is preliminary data.</text>
</comment>
<dbReference type="EMBL" id="CAJOBI010163251">
    <property type="protein sequence ID" value="CAF4859678.1"/>
    <property type="molecule type" value="Genomic_DNA"/>
</dbReference>
<name>A0A8S3BT72_9BILA</name>
<feature type="non-terminal residue" evidence="2">
    <location>
        <position position="1"/>
    </location>
</feature>
<evidence type="ECO:0000256" key="1">
    <source>
        <dbReference type="SAM" id="MobiDB-lite"/>
    </source>
</evidence>
<feature type="region of interest" description="Disordered" evidence="1">
    <location>
        <begin position="1"/>
        <end position="24"/>
    </location>
</feature>
<evidence type="ECO:0000313" key="2">
    <source>
        <dbReference type="EMBL" id="CAF4859678.1"/>
    </source>
</evidence>
<proteinExistence type="predicted"/>
<protein>
    <submittedName>
        <fullName evidence="2">Uncharacterized protein</fullName>
    </submittedName>
</protein>
<dbReference type="Proteomes" id="UP000676336">
    <property type="component" value="Unassembled WGS sequence"/>
</dbReference>